<feature type="domain" description="TLDc" evidence="1">
    <location>
        <begin position="87"/>
        <end position="239"/>
    </location>
</feature>
<dbReference type="AlphaFoldDB" id="A0A9N9CEJ2"/>
<sequence length="239" mass="27890">NEVSNVDIFIASDEIGLFEVSQQVEKRLLETESAWKFPNDFITISRYKNILPNNILDEIYLYLSGTSPKNLNNNLLKRESAYSFDSNIINARDAALIASWIDKKQGMPYRFKDMPFKFELIYRASLENFAIDKFHKNCDNKGPTVVIIKVRNSEEIIGGYNPLDWYEIDLMKNNSDTFGDYADYKFKSTSKNLWIEYDLLRRSIVGTCKQHSYETAIIDKETFEIEEYEYSSDQKHGSI</sequence>
<evidence type="ECO:0000313" key="2">
    <source>
        <dbReference type="EMBL" id="CAG8600679.1"/>
    </source>
</evidence>
<protein>
    <submittedName>
        <fullName evidence="2">5706_t:CDS:1</fullName>
    </submittedName>
</protein>
<evidence type="ECO:0000313" key="3">
    <source>
        <dbReference type="Proteomes" id="UP000789396"/>
    </source>
</evidence>
<gene>
    <name evidence="2" type="ORF">RFULGI_LOCUS6589</name>
</gene>
<dbReference type="InterPro" id="IPR006571">
    <property type="entry name" value="TLDc_dom"/>
</dbReference>
<keyword evidence="3" id="KW-1185">Reference proteome</keyword>
<accession>A0A9N9CEJ2</accession>
<proteinExistence type="predicted"/>
<feature type="non-terminal residue" evidence="2">
    <location>
        <position position="239"/>
    </location>
</feature>
<organism evidence="2 3">
    <name type="scientific">Racocetra fulgida</name>
    <dbReference type="NCBI Taxonomy" id="60492"/>
    <lineage>
        <taxon>Eukaryota</taxon>
        <taxon>Fungi</taxon>
        <taxon>Fungi incertae sedis</taxon>
        <taxon>Mucoromycota</taxon>
        <taxon>Glomeromycotina</taxon>
        <taxon>Glomeromycetes</taxon>
        <taxon>Diversisporales</taxon>
        <taxon>Gigasporaceae</taxon>
        <taxon>Racocetra</taxon>
    </lineage>
</organism>
<dbReference type="EMBL" id="CAJVPZ010008689">
    <property type="protein sequence ID" value="CAG8600679.1"/>
    <property type="molecule type" value="Genomic_DNA"/>
</dbReference>
<dbReference type="OrthoDB" id="298084at2759"/>
<comment type="caution">
    <text evidence="2">The sequence shown here is derived from an EMBL/GenBank/DDBJ whole genome shotgun (WGS) entry which is preliminary data.</text>
</comment>
<feature type="non-terminal residue" evidence="2">
    <location>
        <position position="1"/>
    </location>
</feature>
<dbReference type="Pfam" id="PF07534">
    <property type="entry name" value="TLD"/>
    <property type="match status" value="1"/>
</dbReference>
<dbReference type="Proteomes" id="UP000789396">
    <property type="component" value="Unassembled WGS sequence"/>
</dbReference>
<reference evidence="2" key="1">
    <citation type="submission" date="2021-06" db="EMBL/GenBank/DDBJ databases">
        <authorList>
            <person name="Kallberg Y."/>
            <person name="Tangrot J."/>
            <person name="Rosling A."/>
        </authorList>
    </citation>
    <scope>NUCLEOTIDE SEQUENCE</scope>
    <source>
        <strain evidence="2">IN212</strain>
    </source>
</reference>
<dbReference type="PROSITE" id="PS51886">
    <property type="entry name" value="TLDC"/>
    <property type="match status" value="1"/>
</dbReference>
<evidence type="ECO:0000259" key="1">
    <source>
        <dbReference type="PROSITE" id="PS51886"/>
    </source>
</evidence>
<name>A0A9N9CEJ2_9GLOM</name>